<dbReference type="EMBL" id="KY290756">
    <property type="protein sequence ID" value="APU00162.1"/>
    <property type="molecule type" value="Genomic_DNA"/>
</dbReference>
<accession>A0A1L7DQ77</accession>
<evidence type="ECO:0000313" key="2">
    <source>
        <dbReference type="Proteomes" id="UP000223072"/>
    </source>
</evidence>
<sequence>MKTIYETGTSKEEAIACLRAGAQARYLKRAGRFGWETKFIEVTTNGRVVRVIFENGVQQDYSVSTFCSTFGLHPIPVSHDPLDEVGEYIVWCPNGTHNPKVIHKTQRIAEAEAVRLTEQHRKTFLVMKCASVVKPICKSEIIRK</sequence>
<proteinExistence type="predicted"/>
<dbReference type="Proteomes" id="UP000223072">
    <property type="component" value="Segment"/>
</dbReference>
<organism evidence="1 2">
    <name type="scientific">Vibrio phage Vp670</name>
    <dbReference type="NCBI Taxonomy" id="1932890"/>
    <lineage>
        <taxon>Viruses</taxon>
        <taxon>Duplodnaviria</taxon>
        <taxon>Heunggongvirae</taxon>
        <taxon>Uroviricota</taxon>
        <taxon>Caudoviricetes</taxon>
        <taxon>Autographivirales</taxon>
        <taxon>Autosignataviridae</taxon>
        <taxon>Colwellvirinae</taxon>
        <taxon>Kaohsiungvirus</taxon>
        <taxon>Kaohsiungvirus Vp670</taxon>
    </lineage>
</organism>
<gene>
    <name evidence="1" type="ORF">QD07_25</name>
</gene>
<protein>
    <submittedName>
        <fullName evidence="1">Uncharacterized protein</fullName>
    </submittedName>
</protein>
<evidence type="ECO:0000313" key="1">
    <source>
        <dbReference type="EMBL" id="APU00162.1"/>
    </source>
</evidence>
<name>A0A1L7DQ77_9CAUD</name>
<keyword evidence="2" id="KW-1185">Reference proteome</keyword>
<reference evidence="1 2" key="1">
    <citation type="submission" date="2016-12" db="EMBL/GenBank/DDBJ databases">
        <title>Characterization and Genomic Analysis of a new Vibrio alginolyticus Phage Vp670, with an Endolysin gene cwlQ.</title>
        <authorList>
            <person name="Liu Q."/>
            <person name="Luo P."/>
            <person name="Tian Y."/>
            <person name="Yun L."/>
        </authorList>
    </citation>
    <scope>NUCLEOTIDE SEQUENCE [LARGE SCALE GENOMIC DNA]</scope>
</reference>